<dbReference type="InterPro" id="IPR003607">
    <property type="entry name" value="HD/PDEase_dom"/>
</dbReference>
<protein>
    <submittedName>
        <fullName evidence="2">HDOD domain-containing protein</fullName>
    </submittedName>
</protein>
<dbReference type="Proteomes" id="UP001221302">
    <property type="component" value="Unassembled WGS sequence"/>
</dbReference>
<dbReference type="Gene3D" id="1.10.3210.10">
    <property type="entry name" value="Hypothetical protein af1432"/>
    <property type="match status" value="1"/>
</dbReference>
<dbReference type="PROSITE" id="PS51833">
    <property type="entry name" value="HDOD"/>
    <property type="match status" value="1"/>
</dbReference>
<comment type="caution">
    <text evidence="2">The sequence shown here is derived from an EMBL/GenBank/DDBJ whole genome shotgun (WGS) entry which is preliminary data.</text>
</comment>
<organism evidence="2 3">
    <name type="scientific">Stygiobacter electus</name>
    <dbReference type="NCBI Taxonomy" id="3032292"/>
    <lineage>
        <taxon>Bacteria</taxon>
        <taxon>Pseudomonadati</taxon>
        <taxon>Ignavibacteriota</taxon>
        <taxon>Ignavibacteria</taxon>
        <taxon>Ignavibacteriales</taxon>
        <taxon>Melioribacteraceae</taxon>
        <taxon>Stygiobacter</taxon>
    </lineage>
</organism>
<dbReference type="InterPro" id="IPR013976">
    <property type="entry name" value="HDOD"/>
</dbReference>
<dbReference type="PANTHER" id="PTHR33525">
    <property type="match status" value="1"/>
</dbReference>
<dbReference type="SUPFAM" id="SSF109604">
    <property type="entry name" value="HD-domain/PDEase-like"/>
    <property type="match status" value="1"/>
</dbReference>
<reference evidence="2" key="1">
    <citation type="submission" date="2023-03" db="EMBL/GenBank/DDBJ databases">
        <title>Stygiobacter electus gen. nov., sp. nov., facultatively anaerobic thermotolerant bacterium of the class Ignavibacteria from a well of Yessentuki mineral water deposit.</title>
        <authorList>
            <person name="Podosokorskaya O.A."/>
            <person name="Elcheninov A.G."/>
            <person name="Petrova N.F."/>
            <person name="Zavarzina D.G."/>
            <person name="Kublanov I.V."/>
            <person name="Merkel A.Y."/>
        </authorList>
    </citation>
    <scope>NUCLEOTIDE SEQUENCE</scope>
    <source>
        <strain evidence="2">09-Me</strain>
    </source>
</reference>
<proteinExistence type="predicted"/>
<evidence type="ECO:0000313" key="2">
    <source>
        <dbReference type="EMBL" id="MDF1611293.1"/>
    </source>
</evidence>
<gene>
    <name evidence="2" type="ORF">P0M35_03960</name>
</gene>
<dbReference type="Pfam" id="PF08668">
    <property type="entry name" value="HDOD"/>
    <property type="match status" value="1"/>
</dbReference>
<dbReference type="InterPro" id="IPR052340">
    <property type="entry name" value="RNase_Y/CdgJ"/>
</dbReference>
<evidence type="ECO:0000259" key="1">
    <source>
        <dbReference type="PROSITE" id="PS51833"/>
    </source>
</evidence>
<dbReference type="EMBL" id="JARGDL010000003">
    <property type="protein sequence ID" value="MDF1611293.1"/>
    <property type="molecule type" value="Genomic_DNA"/>
</dbReference>
<dbReference type="CDD" id="cd00077">
    <property type="entry name" value="HDc"/>
    <property type="match status" value="1"/>
</dbReference>
<dbReference type="PANTHER" id="PTHR33525:SF3">
    <property type="entry name" value="RIBONUCLEASE Y"/>
    <property type="match status" value="1"/>
</dbReference>
<dbReference type="RefSeq" id="WP_321535059.1">
    <property type="nucleotide sequence ID" value="NZ_JARGDL010000003.1"/>
</dbReference>
<evidence type="ECO:0000313" key="3">
    <source>
        <dbReference type="Proteomes" id="UP001221302"/>
    </source>
</evidence>
<feature type="domain" description="HDOD" evidence="1">
    <location>
        <begin position="14"/>
        <end position="210"/>
    </location>
</feature>
<dbReference type="InterPro" id="IPR006675">
    <property type="entry name" value="HDIG_dom"/>
</dbReference>
<keyword evidence="3" id="KW-1185">Reference proteome</keyword>
<dbReference type="AlphaFoldDB" id="A0AAE3TBH6"/>
<sequence>MNISEKLINSINNLPTLPTLYNVITEAIEDPYSTNTKLANIILTDQSTTMKVLKVANSPLYGFHGKIDSISDAILYIGRNEIKNIVLTLSIISSFSKRINLKGFRPIDLWAHSIAVGVISRNIAQALGEKKLENYFLAGILHDIGKIIFLEYAVEEYKKVFELAKKKEIIINDAEKQILGINHEEIGQLLAKKWRIPETIQNVILYHSKGSILKTPDFLVSIVHLSNIIAHILELGYSGYDIIQQPSPIIWDTLKIKKGMITSLKDKIINDYTNTVKLIIL</sequence>
<name>A0AAE3TBH6_9BACT</name>
<accession>A0AAE3TBH6</accession>
<dbReference type="NCBIfam" id="TIGR00277">
    <property type="entry name" value="HDIG"/>
    <property type="match status" value="1"/>
</dbReference>